<proteinExistence type="predicted"/>
<evidence type="ECO:0000256" key="1">
    <source>
        <dbReference type="SAM" id="MobiDB-lite"/>
    </source>
</evidence>
<comment type="caution">
    <text evidence="2">The sequence shown here is derived from an EMBL/GenBank/DDBJ whole genome shotgun (WGS) entry which is preliminary data.</text>
</comment>
<gene>
    <name evidence="2" type="ORF">Psi01_82530</name>
</gene>
<evidence type="ECO:0000313" key="2">
    <source>
        <dbReference type="EMBL" id="GIH97623.1"/>
    </source>
</evidence>
<name>A0A8J3WPU2_9ACTN</name>
<dbReference type="EMBL" id="BOOJ01000091">
    <property type="protein sequence ID" value="GIH97623.1"/>
    <property type="molecule type" value="Genomic_DNA"/>
</dbReference>
<keyword evidence="3" id="KW-1185">Reference proteome</keyword>
<reference evidence="2 3" key="1">
    <citation type="submission" date="2021-01" db="EMBL/GenBank/DDBJ databases">
        <title>Whole genome shotgun sequence of Planobispora siamensis NBRC 107568.</title>
        <authorList>
            <person name="Komaki H."/>
            <person name="Tamura T."/>
        </authorList>
    </citation>
    <scope>NUCLEOTIDE SEQUENCE [LARGE SCALE GENOMIC DNA]</scope>
    <source>
        <strain evidence="2 3">NBRC 107568</strain>
    </source>
</reference>
<organism evidence="2 3">
    <name type="scientific">Planobispora siamensis</name>
    <dbReference type="NCBI Taxonomy" id="936338"/>
    <lineage>
        <taxon>Bacteria</taxon>
        <taxon>Bacillati</taxon>
        <taxon>Actinomycetota</taxon>
        <taxon>Actinomycetes</taxon>
        <taxon>Streptosporangiales</taxon>
        <taxon>Streptosporangiaceae</taxon>
        <taxon>Planobispora</taxon>
    </lineage>
</organism>
<dbReference type="Proteomes" id="UP000619788">
    <property type="component" value="Unassembled WGS sequence"/>
</dbReference>
<accession>A0A8J3WPU2</accession>
<evidence type="ECO:0000313" key="3">
    <source>
        <dbReference type="Proteomes" id="UP000619788"/>
    </source>
</evidence>
<dbReference type="AlphaFoldDB" id="A0A8J3WPU2"/>
<sequence>MTYAGQVVLLRGWRRAVTDGGSWWTRLARLNLGERDGQRRAVLTDPLLEMLVIGPPAETSRHWLVTGPADDADLGRERAPAWTWRRQPARFPNASGSRSAASSTGSSAASRGVPFQRDSSCDFIARRHPFP</sequence>
<protein>
    <submittedName>
        <fullName evidence="2">Uncharacterized protein</fullName>
    </submittedName>
</protein>
<feature type="region of interest" description="Disordered" evidence="1">
    <location>
        <begin position="85"/>
        <end position="115"/>
    </location>
</feature>
<feature type="compositionally biased region" description="Low complexity" evidence="1">
    <location>
        <begin position="94"/>
        <end position="112"/>
    </location>
</feature>